<dbReference type="Pfam" id="PF00106">
    <property type="entry name" value="adh_short"/>
    <property type="match status" value="1"/>
</dbReference>
<name>A0A8J6CGZ7_DIALT</name>
<dbReference type="Proteomes" id="UP000751190">
    <property type="component" value="Unassembled WGS sequence"/>
</dbReference>
<dbReference type="PANTHER" id="PTHR43313:SF1">
    <property type="entry name" value="3BETA-HYDROXYSTEROID DEHYDROGENASE DHS-16"/>
    <property type="match status" value="1"/>
</dbReference>
<dbReference type="Gene3D" id="3.40.50.720">
    <property type="entry name" value="NAD(P)-binding Rossmann-like Domain"/>
    <property type="match status" value="1"/>
</dbReference>
<proteinExistence type="inferred from homology"/>
<reference evidence="3" key="1">
    <citation type="submission" date="2021-05" db="EMBL/GenBank/DDBJ databases">
        <title>The genome of the haptophyte Pavlova lutheri (Diacronema luteri, Pavlovales) - a model for lipid biosynthesis in eukaryotic algae.</title>
        <authorList>
            <person name="Hulatt C.J."/>
            <person name="Posewitz M.C."/>
        </authorList>
    </citation>
    <scope>NUCLEOTIDE SEQUENCE</scope>
    <source>
        <strain evidence="3">NIVA-4/92</strain>
    </source>
</reference>
<evidence type="ECO:0000256" key="1">
    <source>
        <dbReference type="RuleBase" id="RU000363"/>
    </source>
</evidence>
<dbReference type="InterPro" id="IPR020904">
    <property type="entry name" value="Sc_DH/Rdtase_CS"/>
</dbReference>
<protein>
    <recommendedName>
        <fullName evidence="2">Ketoreductase domain-containing protein</fullName>
    </recommendedName>
</protein>
<dbReference type="AlphaFoldDB" id="A0A8J6CGZ7"/>
<dbReference type="GO" id="GO:0016491">
    <property type="term" value="F:oxidoreductase activity"/>
    <property type="evidence" value="ECO:0007669"/>
    <property type="project" value="TreeGrafter"/>
</dbReference>
<keyword evidence="4" id="KW-1185">Reference proteome</keyword>
<dbReference type="InterPro" id="IPR002347">
    <property type="entry name" value="SDR_fam"/>
</dbReference>
<sequence>MRAEYVLTVGLLGVAVLAWLRSRLMDARGRVVIVTGCDSGIGLETCRLLAQSHGLCLVAACLTEAGRAALLRELAGAPARVVACVCDVTRPEDIIACVSLASSLGRGALHALINNAGVTGGSFVAWTPVDEYRRVMDVNFFGVVAMTKAALPLLLASRGRVICLSSVTAVEGAATLPTLSAYAASKHALEAFCRCLRAEYAGSGMRVSTINPGFTSTALISGTPLAAERLWSSLDGAHQCAWGAEHARAYFARARLAVQLVAWPPRAVARAVTHATLACWPRRRYWPSPDAALFFYPLTFAPDWLVDALLAATVNAFMPRRWHSPQRAVRAPD</sequence>
<feature type="domain" description="Ketoreductase" evidence="2">
    <location>
        <begin position="30"/>
        <end position="217"/>
    </location>
</feature>
<evidence type="ECO:0000259" key="2">
    <source>
        <dbReference type="SMART" id="SM00822"/>
    </source>
</evidence>
<dbReference type="PRINTS" id="PR00080">
    <property type="entry name" value="SDRFAMILY"/>
</dbReference>
<accession>A0A8J6CGZ7</accession>
<dbReference type="PROSITE" id="PS00061">
    <property type="entry name" value="ADH_SHORT"/>
    <property type="match status" value="1"/>
</dbReference>
<dbReference type="SUPFAM" id="SSF51735">
    <property type="entry name" value="NAD(P)-binding Rossmann-fold domains"/>
    <property type="match status" value="1"/>
</dbReference>
<comment type="caution">
    <text evidence="3">The sequence shown here is derived from an EMBL/GenBank/DDBJ whole genome shotgun (WGS) entry which is preliminary data.</text>
</comment>
<dbReference type="InterPro" id="IPR036291">
    <property type="entry name" value="NAD(P)-bd_dom_sf"/>
</dbReference>
<dbReference type="OrthoDB" id="5296at2759"/>
<dbReference type="InterPro" id="IPR057326">
    <property type="entry name" value="KR_dom"/>
</dbReference>
<dbReference type="PANTHER" id="PTHR43313">
    <property type="entry name" value="SHORT-CHAIN DEHYDROGENASE/REDUCTASE FAMILY 9C"/>
    <property type="match status" value="1"/>
</dbReference>
<comment type="similarity">
    <text evidence="1">Belongs to the short-chain dehydrogenases/reductases (SDR) family.</text>
</comment>
<dbReference type="OMA" id="THATLAC"/>
<dbReference type="GO" id="GO:0008202">
    <property type="term" value="P:steroid metabolic process"/>
    <property type="evidence" value="ECO:0007669"/>
    <property type="project" value="TreeGrafter"/>
</dbReference>
<gene>
    <name evidence="3" type="ORF">KFE25_000529</name>
</gene>
<evidence type="ECO:0000313" key="3">
    <source>
        <dbReference type="EMBL" id="KAG8467213.1"/>
    </source>
</evidence>
<dbReference type="SMART" id="SM00822">
    <property type="entry name" value="PKS_KR"/>
    <property type="match status" value="1"/>
</dbReference>
<dbReference type="PRINTS" id="PR00081">
    <property type="entry name" value="GDHRDH"/>
</dbReference>
<evidence type="ECO:0000313" key="4">
    <source>
        <dbReference type="Proteomes" id="UP000751190"/>
    </source>
</evidence>
<organism evidence="3 4">
    <name type="scientific">Diacronema lutheri</name>
    <name type="common">Unicellular marine alga</name>
    <name type="synonym">Monochrysis lutheri</name>
    <dbReference type="NCBI Taxonomy" id="2081491"/>
    <lineage>
        <taxon>Eukaryota</taxon>
        <taxon>Haptista</taxon>
        <taxon>Haptophyta</taxon>
        <taxon>Pavlovophyceae</taxon>
        <taxon>Pavlovales</taxon>
        <taxon>Pavlovaceae</taxon>
        <taxon>Diacronema</taxon>
    </lineage>
</organism>
<dbReference type="EMBL" id="JAGTXO010000006">
    <property type="protein sequence ID" value="KAG8467213.1"/>
    <property type="molecule type" value="Genomic_DNA"/>
</dbReference>